<feature type="domain" description="Peptidase M12B" evidence="1">
    <location>
        <begin position="108"/>
        <end position="245"/>
    </location>
</feature>
<evidence type="ECO:0000259" key="1">
    <source>
        <dbReference type="PROSITE" id="PS50215"/>
    </source>
</evidence>
<dbReference type="GO" id="GO:0004222">
    <property type="term" value="F:metalloendopeptidase activity"/>
    <property type="evidence" value="ECO:0007669"/>
    <property type="project" value="InterPro"/>
</dbReference>
<proteinExistence type="predicted"/>
<dbReference type="InterPro" id="IPR024079">
    <property type="entry name" value="MetalloPept_cat_dom_sf"/>
</dbReference>
<dbReference type="InterPro" id="IPR001590">
    <property type="entry name" value="Peptidase_M12B"/>
</dbReference>
<sequence length="245" mass="26703">MKRRTFLGTLGTVSSLGTLYYTTREPVSELEVRFFLSEGASDYPGIERRVSAYLEGALEYPFWSVDVSMGGIVSTPTEDGADPVRTGRWPFTVGAGITGMGDANPARDVNVLITDGQMSKAPTGYAIPHVASVGGARHLASLEIPTDFDVYDRYTRSALTAQILLHEVGHTLGLRHEHGHIERHEGKTAVTPMVSAYAWDDEFDATSCRCGTTYPTDRDAGRLLSHRFSDCALERLTAYAGGLRP</sequence>
<protein>
    <submittedName>
        <fullName evidence="2">Peptidase M10A and M12B matrixin and adamalysin</fullName>
    </submittedName>
</protein>
<dbReference type="Gene3D" id="3.40.390.10">
    <property type="entry name" value="Collagenase (Catalytic Domain)"/>
    <property type="match status" value="1"/>
</dbReference>
<evidence type="ECO:0000313" key="2">
    <source>
        <dbReference type="EMBL" id="MCU4753932.1"/>
    </source>
</evidence>
<evidence type="ECO:0000313" key="3">
    <source>
        <dbReference type="Proteomes" id="UP001321047"/>
    </source>
</evidence>
<name>A0AAP2ZB11_9EURY</name>
<reference evidence="2 3" key="1">
    <citation type="submission" date="2022-09" db="EMBL/GenBank/DDBJ databases">
        <title>Enrichment on poylsaccharides allowed isolation of novel metabolic and taxonomic groups of Haloarchaea.</title>
        <authorList>
            <person name="Sorokin D.Y."/>
            <person name="Elcheninov A.G."/>
            <person name="Khizhniak T.V."/>
            <person name="Kolganova T.V."/>
            <person name="Kublanov I.V."/>
        </authorList>
    </citation>
    <scope>NUCLEOTIDE SEQUENCE [LARGE SCALE GENOMIC DNA]</scope>
    <source>
        <strain evidence="2 3">AArc-curdl1</strain>
    </source>
</reference>
<keyword evidence="3" id="KW-1185">Reference proteome</keyword>
<organism evidence="2 3">
    <name type="scientific">Natronosalvus hydrolyticus</name>
    <dbReference type="NCBI Taxonomy" id="2979988"/>
    <lineage>
        <taxon>Archaea</taxon>
        <taxon>Methanobacteriati</taxon>
        <taxon>Methanobacteriota</taxon>
        <taxon>Stenosarchaea group</taxon>
        <taxon>Halobacteria</taxon>
        <taxon>Halobacteriales</taxon>
        <taxon>Natrialbaceae</taxon>
        <taxon>Natronosalvus</taxon>
    </lineage>
</organism>
<dbReference type="SUPFAM" id="SSF55486">
    <property type="entry name" value="Metalloproteases ('zincins'), catalytic domain"/>
    <property type="match status" value="1"/>
</dbReference>
<dbReference type="PROSITE" id="PS50215">
    <property type="entry name" value="ADAM_MEPRO"/>
    <property type="match status" value="1"/>
</dbReference>
<dbReference type="GO" id="GO:0006508">
    <property type="term" value="P:proteolysis"/>
    <property type="evidence" value="ECO:0007669"/>
    <property type="project" value="InterPro"/>
</dbReference>
<dbReference type="Proteomes" id="UP001321047">
    <property type="component" value="Unassembled WGS sequence"/>
</dbReference>
<dbReference type="AlphaFoldDB" id="A0AAP2ZB11"/>
<gene>
    <name evidence="2" type="ORF">OB919_18430</name>
</gene>
<accession>A0AAP2ZB11</accession>
<dbReference type="EMBL" id="JAOPJZ010000025">
    <property type="protein sequence ID" value="MCU4753932.1"/>
    <property type="molecule type" value="Genomic_DNA"/>
</dbReference>
<comment type="caution">
    <text evidence="2">The sequence shown here is derived from an EMBL/GenBank/DDBJ whole genome shotgun (WGS) entry which is preliminary data.</text>
</comment>
<dbReference type="RefSeq" id="WP_342810237.1">
    <property type="nucleotide sequence ID" value="NZ_JAOPJZ010000025.1"/>
</dbReference>